<dbReference type="InterPro" id="IPR035105">
    <property type="entry name" value="Deoxycytidylate_deaminase_dom"/>
</dbReference>
<evidence type="ECO:0000256" key="9">
    <source>
        <dbReference type="ARBA" id="ARBA00071582"/>
    </source>
</evidence>
<evidence type="ECO:0000259" key="10">
    <source>
        <dbReference type="PROSITE" id="PS51747"/>
    </source>
</evidence>
<proteinExistence type="inferred from homology"/>
<comment type="similarity">
    <text evidence="2">Belongs to the cytidine and deoxycytidylate deaminase family.</text>
</comment>
<dbReference type="GO" id="GO:0004132">
    <property type="term" value="F:dCMP deaminase activity"/>
    <property type="evidence" value="ECO:0007669"/>
    <property type="project" value="UniProtKB-EC"/>
</dbReference>
<dbReference type="Pfam" id="PF00383">
    <property type="entry name" value="dCMP_cyt_deam_1"/>
    <property type="match status" value="1"/>
</dbReference>
<dbReference type="InterPro" id="IPR016192">
    <property type="entry name" value="APOBEC/CMP_deaminase_Zn-bd"/>
</dbReference>
<evidence type="ECO:0000256" key="1">
    <source>
        <dbReference type="ARBA" id="ARBA00001947"/>
    </source>
</evidence>
<dbReference type="FunFam" id="3.40.140.10:FF:000035">
    <property type="entry name" value="dCMP deaminase"/>
    <property type="match status" value="1"/>
</dbReference>
<dbReference type="EC" id="3.5.4.12" evidence="7"/>
<evidence type="ECO:0000313" key="11">
    <source>
        <dbReference type="EMBL" id="PVU97767.1"/>
    </source>
</evidence>
<keyword evidence="5" id="KW-0378">Hydrolase</keyword>
<dbReference type="PROSITE" id="PS51747">
    <property type="entry name" value="CYT_DCMP_DEAMINASES_2"/>
    <property type="match status" value="1"/>
</dbReference>
<dbReference type="OrthoDB" id="10063137at2759"/>
<evidence type="ECO:0000256" key="6">
    <source>
        <dbReference type="ARBA" id="ARBA00022833"/>
    </source>
</evidence>
<sequence>MFILIVGSLSSGRTEIVKYLTQFHQFQALEINADSDSQIQKFTFPNATSLINHVTLNWKFNFVLKSTLSSTEIDELRKRPFVLVVGIDGPVKMRFQRFCSKRKTNETLENMQEFIDVSDKHLYGFSGEISNSEIGGMVQFGYNTKTINDVIRSSDLMITNSFNNVEELYKHLDSVSLINVERTRPSWDLYFMKIAELASHRSNCMKRRVGCILVQNRQIIATGYNGTPKRITNCNEGGCKRCNEGASIGQSLDLCLCLHAEENALLEVGSSRISSVYCTLYCNTCPCIGCAKKIVQTGVREVVYSKSYGMDSHTSKLFEEAGIIMRQYNNPLLYY</sequence>
<dbReference type="GO" id="GO:0009165">
    <property type="term" value="P:nucleotide biosynthetic process"/>
    <property type="evidence" value="ECO:0007669"/>
    <property type="project" value="UniProtKB-KW"/>
</dbReference>
<dbReference type="InterPro" id="IPR015517">
    <property type="entry name" value="dCMP_deaminase-rel"/>
</dbReference>
<dbReference type="InterPro" id="IPR002125">
    <property type="entry name" value="CMP_dCMP_dom"/>
</dbReference>
<dbReference type="Gene3D" id="3.40.50.300">
    <property type="entry name" value="P-loop containing nucleotide triphosphate hydrolases"/>
    <property type="match status" value="1"/>
</dbReference>
<dbReference type="STRING" id="61424.A0A2T9YZM4"/>
<accession>A0A2T9YZM4</accession>
<evidence type="ECO:0000256" key="2">
    <source>
        <dbReference type="ARBA" id="ARBA00006576"/>
    </source>
</evidence>
<evidence type="ECO:0000256" key="8">
    <source>
        <dbReference type="ARBA" id="ARBA00041763"/>
    </source>
</evidence>
<dbReference type="InterPro" id="IPR027417">
    <property type="entry name" value="P-loop_NTPase"/>
</dbReference>
<dbReference type="GO" id="GO:0005737">
    <property type="term" value="C:cytoplasm"/>
    <property type="evidence" value="ECO:0007669"/>
    <property type="project" value="TreeGrafter"/>
</dbReference>
<evidence type="ECO:0000256" key="5">
    <source>
        <dbReference type="ARBA" id="ARBA00022801"/>
    </source>
</evidence>
<keyword evidence="3" id="KW-0479">Metal-binding</keyword>
<dbReference type="PANTHER" id="PTHR11086">
    <property type="entry name" value="DEOXYCYTIDYLATE DEAMINASE-RELATED"/>
    <property type="match status" value="1"/>
</dbReference>
<comment type="caution">
    <text evidence="11">The sequence shown here is derived from an EMBL/GenBank/DDBJ whole genome shotgun (WGS) entry which is preliminary data.</text>
</comment>
<evidence type="ECO:0000313" key="12">
    <source>
        <dbReference type="Proteomes" id="UP000245699"/>
    </source>
</evidence>
<dbReference type="CDD" id="cd01286">
    <property type="entry name" value="deoxycytidylate_deaminase"/>
    <property type="match status" value="1"/>
</dbReference>
<organism evidence="11 12">
    <name type="scientific">Furculomyces boomerangus</name>
    <dbReference type="NCBI Taxonomy" id="61424"/>
    <lineage>
        <taxon>Eukaryota</taxon>
        <taxon>Fungi</taxon>
        <taxon>Fungi incertae sedis</taxon>
        <taxon>Zoopagomycota</taxon>
        <taxon>Kickxellomycotina</taxon>
        <taxon>Harpellomycetes</taxon>
        <taxon>Harpellales</taxon>
        <taxon>Harpellaceae</taxon>
        <taxon>Furculomyces</taxon>
    </lineage>
</organism>
<evidence type="ECO:0000256" key="4">
    <source>
        <dbReference type="ARBA" id="ARBA00022727"/>
    </source>
</evidence>
<keyword evidence="12" id="KW-1185">Reference proteome</keyword>
<reference evidence="11 12" key="1">
    <citation type="journal article" date="2018" name="MBio">
        <title>Comparative Genomics Reveals the Core Gene Toolbox for the Fungus-Insect Symbiosis.</title>
        <authorList>
            <person name="Wang Y."/>
            <person name="Stata M."/>
            <person name="Wang W."/>
            <person name="Stajich J.E."/>
            <person name="White M.M."/>
            <person name="Moncalvo J.M."/>
        </authorList>
    </citation>
    <scope>NUCLEOTIDE SEQUENCE [LARGE SCALE GENOMIC DNA]</scope>
    <source>
        <strain evidence="11 12">AUS-77-4</strain>
    </source>
</reference>
<comment type="cofactor">
    <cofactor evidence="1">
        <name>Zn(2+)</name>
        <dbReference type="ChEBI" id="CHEBI:29105"/>
    </cofactor>
</comment>
<gene>
    <name evidence="11" type="ORF">BB559_001911</name>
</gene>
<evidence type="ECO:0000256" key="7">
    <source>
        <dbReference type="ARBA" id="ARBA00038938"/>
    </source>
</evidence>
<protein>
    <recommendedName>
        <fullName evidence="9">Deoxycytidylate deaminase</fullName>
        <ecNumber evidence="7">3.5.4.12</ecNumber>
    </recommendedName>
    <alternativeName>
        <fullName evidence="8">dCMP deaminase</fullName>
    </alternativeName>
</protein>
<dbReference type="InterPro" id="IPR016193">
    <property type="entry name" value="Cytidine_deaminase-like"/>
</dbReference>
<dbReference type="PROSITE" id="PS00903">
    <property type="entry name" value="CYT_DCMP_DEAMINASES_1"/>
    <property type="match status" value="1"/>
</dbReference>
<dbReference type="GO" id="GO:0008270">
    <property type="term" value="F:zinc ion binding"/>
    <property type="evidence" value="ECO:0007669"/>
    <property type="project" value="InterPro"/>
</dbReference>
<name>A0A2T9YZM4_9FUNG</name>
<dbReference type="Proteomes" id="UP000245699">
    <property type="component" value="Unassembled WGS sequence"/>
</dbReference>
<feature type="domain" description="CMP/dCMP-type deaminase" evidence="10">
    <location>
        <begin position="186"/>
        <end position="325"/>
    </location>
</feature>
<keyword evidence="4" id="KW-0545">Nucleotide biosynthesis</keyword>
<evidence type="ECO:0000256" key="3">
    <source>
        <dbReference type="ARBA" id="ARBA00022723"/>
    </source>
</evidence>
<dbReference type="EMBL" id="MBFT01000100">
    <property type="protein sequence ID" value="PVU97767.1"/>
    <property type="molecule type" value="Genomic_DNA"/>
</dbReference>
<dbReference type="PANTHER" id="PTHR11086:SF18">
    <property type="entry name" value="DEOXYCYTIDYLATE DEAMINASE"/>
    <property type="match status" value="1"/>
</dbReference>
<dbReference type="AlphaFoldDB" id="A0A2T9YZM4"/>
<dbReference type="SUPFAM" id="SSF53927">
    <property type="entry name" value="Cytidine deaminase-like"/>
    <property type="match status" value="1"/>
</dbReference>
<keyword evidence="6" id="KW-0862">Zinc</keyword>
<dbReference type="Gene3D" id="3.40.140.10">
    <property type="entry name" value="Cytidine Deaminase, domain 2"/>
    <property type="match status" value="1"/>
</dbReference>